<feature type="domain" description="Pirin N-terminal" evidence="4">
    <location>
        <begin position="22"/>
        <end position="127"/>
    </location>
</feature>
<reference evidence="6 7" key="1">
    <citation type="submission" date="2019-04" db="EMBL/GenBank/DDBJ databases">
        <title>Friends and foes A comparative genomics study of 23 Aspergillus species from section Flavi.</title>
        <authorList>
            <consortium name="DOE Joint Genome Institute"/>
            <person name="Kjaerbolling I."/>
            <person name="Vesth T."/>
            <person name="Frisvad J.C."/>
            <person name="Nybo J.L."/>
            <person name="Theobald S."/>
            <person name="Kildgaard S."/>
            <person name="Isbrandt T."/>
            <person name="Kuo A."/>
            <person name="Sato A."/>
            <person name="Lyhne E.K."/>
            <person name="Kogle M.E."/>
            <person name="Wiebenga A."/>
            <person name="Kun R.S."/>
            <person name="Lubbers R.J."/>
            <person name="Makela M.R."/>
            <person name="Barry K."/>
            <person name="Chovatia M."/>
            <person name="Clum A."/>
            <person name="Daum C."/>
            <person name="Haridas S."/>
            <person name="He G."/>
            <person name="LaButti K."/>
            <person name="Lipzen A."/>
            <person name="Mondo S."/>
            <person name="Riley R."/>
            <person name="Salamov A."/>
            <person name="Simmons B.A."/>
            <person name="Magnuson J.K."/>
            <person name="Henrissat B."/>
            <person name="Mortensen U.H."/>
            <person name="Larsen T.O."/>
            <person name="Devries R.P."/>
            <person name="Grigoriev I.V."/>
            <person name="Machida M."/>
            <person name="Baker S.E."/>
            <person name="Andersen M.R."/>
        </authorList>
    </citation>
    <scope>NUCLEOTIDE SEQUENCE [LARGE SCALE GENOMIC DNA]</scope>
    <source>
        <strain evidence="6 7">CBS 151.66</strain>
    </source>
</reference>
<dbReference type="InterPro" id="IPR011051">
    <property type="entry name" value="RmlC_Cupin_sf"/>
</dbReference>
<evidence type="ECO:0000259" key="5">
    <source>
        <dbReference type="Pfam" id="PF05726"/>
    </source>
</evidence>
<dbReference type="CDD" id="cd02247">
    <property type="entry name" value="cupin_pirin_C"/>
    <property type="match status" value="1"/>
</dbReference>
<dbReference type="EMBL" id="ML732207">
    <property type="protein sequence ID" value="KAB8074605.1"/>
    <property type="molecule type" value="Genomic_DNA"/>
</dbReference>
<evidence type="ECO:0000256" key="3">
    <source>
        <dbReference type="RuleBase" id="RU003457"/>
    </source>
</evidence>
<evidence type="ECO:0000313" key="6">
    <source>
        <dbReference type="EMBL" id="KAB8074605.1"/>
    </source>
</evidence>
<dbReference type="Proteomes" id="UP000326565">
    <property type="component" value="Unassembled WGS sequence"/>
</dbReference>
<accession>A0A5N5X3L5</accession>
<gene>
    <name evidence="6" type="ORF">BDV29DRAFT_156488</name>
</gene>
<dbReference type="PANTHER" id="PTHR13903">
    <property type="entry name" value="PIRIN-RELATED"/>
    <property type="match status" value="1"/>
</dbReference>
<dbReference type="InterPro" id="IPR012093">
    <property type="entry name" value="Pirin"/>
</dbReference>
<feature type="binding site" evidence="2">
    <location>
        <position position="58"/>
    </location>
    <ligand>
        <name>Fe cation</name>
        <dbReference type="ChEBI" id="CHEBI:24875"/>
    </ligand>
</feature>
<protein>
    <submittedName>
        <fullName evidence="6">RmlC-like cupin domain-containing protein</fullName>
    </submittedName>
</protein>
<feature type="domain" description="Pirin C-terminal" evidence="5">
    <location>
        <begin position="183"/>
        <end position="289"/>
    </location>
</feature>
<keyword evidence="2" id="KW-0408">Iron</keyword>
<dbReference type="Pfam" id="PF05726">
    <property type="entry name" value="Pirin_C"/>
    <property type="match status" value="1"/>
</dbReference>
<dbReference type="PIRSF" id="PIRSF006232">
    <property type="entry name" value="Pirin"/>
    <property type="match status" value="1"/>
</dbReference>
<keyword evidence="7" id="KW-1185">Reference proteome</keyword>
<dbReference type="Pfam" id="PF02678">
    <property type="entry name" value="Pirin"/>
    <property type="match status" value="1"/>
</dbReference>
<feature type="binding site" evidence="2">
    <location>
        <position position="104"/>
    </location>
    <ligand>
        <name>Fe cation</name>
        <dbReference type="ChEBI" id="CHEBI:24875"/>
    </ligand>
</feature>
<keyword evidence="2" id="KW-0479">Metal-binding</keyword>
<evidence type="ECO:0000256" key="2">
    <source>
        <dbReference type="PIRSR" id="PIRSR006232-1"/>
    </source>
</evidence>
<dbReference type="CDD" id="cd02909">
    <property type="entry name" value="cupin_pirin_N"/>
    <property type="match status" value="1"/>
</dbReference>
<dbReference type="PANTHER" id="PTHR13903:SF8">
    <property type="entry name" value="PIRIN"/>
    <property type="match status" value="1"/>
</dbReference>
<dbReference type="InterPro" id="IPR008778">
    <property type="entry name" value="Pirin_C_dom"/>
</dbReference>
<evidence type="ECO:0000259" key="4">
    <source>
        <dbReference type="Pfam" id="PF02678"/>
    </source>
</evidence>
<dbReference type="GO" id="GO:0046872">
    <property type="term" value="F:metal ion binding"/>
    <property type="evidence" value="ECO:0007669"/>
    <property type="project" value="UniProtKB-KW"/>
</dbReference>
<dbReference type="OrthoDB" id="198735at2759"/>
<evidence type="ECO:0000256" key="1">
    <source>
        <dbReference type="ARBA" id="ARBA00008416"/>
    </source>
</evidence>
<evidence type="ECO:0000313" key="7">
    <source>
        <dbReference type="Proteomes" id="UP000326565"/>
    </source>
</evidence>
<organism evidence="6 7">
    <name type="scientific">Aspergillus leporis</name>
    <dbReference type="NCBI Taxonomy" id="41062"/>
    <lineage>
        <taxon>Eukaryota</taxon>
        <taxon>Fungi</taxon>
        <taxon>Dikarya</taxon>
        <taxon>Ascomycota</taxon>
        <taxon>Pezizomycotina</taxon>
        <taxon>Eurotiomycetes</taxon>
        <taxon>Eurotiomycetidae</taxon>
        <taxon>Eurotiales</taxon>
        <taxon>Aspergillaceae</taxon>
        <taxon>Aspergillus</taxon>
        <taxon>Aspergillus subgen. Circumdati</taxon>
    </lineage>
</organism>
<feature type="binding site" evidence="2">
    <location>
        <position position="60"/>
    </location>
    <ligand>
        <name>Fe cation</name>
        <dbReference type="ChEBI" id="CHEBI:24875"/>
    </ligand>
</feature>
<sequence length="306" mass="34052">MATVRAIKHTFNSLEVSEGAGIRVRRAMPTAKLRNLTPFVMLDHFRSPANLSGSVPDHPHRGQEIISYMISGAVDHEDFLGNQDTIGPGDAQVMTAGRGIMHAEQPRRADLERDPLDSIIEGIQLWIDLPRTLKHAAPRYRDVRARAIPVVMLDETRVTIKVIAGESHGARAAEDITSTPVWYLDISIKPGGRVRQIMPRGWNVLLYSLHGEVSIHGERPLGPFHVAVFETEGDYVELYVPETAAAEARLVLLGGAPLDQTIFQCGPFVVLDEKEAHQAMMDFRLGRNGFEKALKWESNILKRIGY</sequence>
<dbReference type="InterPro" id="IPR003829">
    <property type="entry name" value="Pirin_N_dom"/>
</dbReference>
<feature type="binding site" evidence="2">
    <location>
        <position position="102"/>
    </location>
    <ligand>
        <name>Fe cation</name>
        <dbReference type="ChEBI" id="CHEBI:24875"/>
    </ligand>
</feature>
<dbReference type="InterPro" id="IPR014710">
    <property type="entry name" value="RmlC-like_jellyroll"/>
</dbReference>
<dbReference type="SUPFAM" id="SSF51182">
    <property type="entry name" value="RmlC-like cupins"/>
    <property type="match status" value="1"/>
</dbReference>
<dbReference type="Gene3D" id="2.60.120.10">
    <property type="entry name" value="Jelly Rolls"/>
    <property type="match status" value="2"/>
</dbReference>
<proteinExistence type="inferred from homology"/>
<comment type="similarity">
    <text evidence="1 3">Belongs to the pirin family.</text>
</comment>
<comment type="cofactor">
    <cofactor evidence="2">
        <name>Fe cation</name>
        <dbReference type="ChEBI" id="CHEBI:24875"/>
    </cofactor>
    <text evidence="2">Binds 1 Fe cation per subunit.</text>
</comment>
<dbReference type="AlphaFoldDB" id="A0A5N5X3L5"/>
<name>A0A5N5X3L5_9EURO</name>